<feature type="binding site" evidence="9">
    <location>
        <position position="240"/>
    </location>
    <ligand>
        <name>Zn(2+)</name>
        <dbReference type="ChEBI" id="CHEBI:29105"/>
    </ligand>
</feature>
<dbReference type="PANTHER" id="PTHR10890:SF3">
    <property type="entry name" value="CYSTEINE--TRNA LIGASE, CYTOPLASMIC"/>
    <property type="match status" value="1"/>
</dbReference>
<dbReference type="Pfam" id="PF23493">
    <property type="entry name" value="CysS_C"/>
    <property type="match status" value="1"/>
</dbReference>
<protein>
    <recommendedName>
        <fullName evidence="9">Cysteine--tRNA ligase</fullName>
        <ecNumber evidence="9">6.1.1.16</ecNumber>
    </recommendedName>
    <alternativeName>
        <fullName evidence="9">Cysteinyl-tRNA synthetase</fullName>
        <shortName evidence="9">CysRS</shortName>
    </alternativeName>
</protein>
<dbReference type="InterPro" id="IPR024909">
    <property type="entry name" value="Cys-tRNA/MSH_ligase"/>
</dbReference>
<organism evidence="12 13">
    <name type="scientific">Candidatus Falkowbacteria bacterium GW2011_GWF2_39_8</name>
    <dbReference type="NCBI Taxonomy" id="1618642"/>
    <lineage>
        <taxon>Bacteria</taxon>
        <taxon>Candidatus Falkowiibacteriota</taxon>
    </lineage>
</organism>
<dbReference type="GO" id="GO:0005524">
    <property type="term" value="F:ATP binding"/>
    <property type="evidence" value="ECO:0007669"/>
    <property type="project" value="UniProtKB-UniRule"/>
</dbReference>
<evidence type="ECO:0000259" key="11">
    <source>
        <dbReference type="Pfam" id="PF23493"/>
    </source>
</evidence>
<comment type="similarity">
    <text evidence="9">Belongs to the class-I aminoacyl-tRNA synthetase family.</text>
</comment>
<feature type="binding site" evidence="9">
    <location>
        <position position="30"/>
    </location>
    <ligand>
        <name>Zn(2+)</name>
        <dbReference type="ChEBI" id="CHEBI:29105"/>
    </ligand>
</feature>
<keyword evidence="7 9" id="KW-0648">Protein biosynthesis</keyword>
<keyword evidence="6 9" id="KW-0067">ATP-binding</keyword>
<keyword evidence="4 9" id="KW-0547">Nucleotide-binding</keyword>
<feature type="domain" description="Cysteinyl-tRNA ligase anticodon binding" evidence="11">
    <location>
        <begin position="446"/>
        <end position="488"/>
    </location>
</feature>
<feature type="binding site" evidence="9">
    <location>
        <position position="265"/>
    </location>
    <ligand>
        <name>Zn(2+)</name>
        <dbReference type="ChEBI" id="CHEBI:29105"/>
    </ligand>
</feature>
<feature type="short sequence motif" description="'HIGH' region" evidence="9">
    <location>
        <begin position="32"/>
        <end position="42"/>
    </location>
</feature>
<keyword evidence="8 9" id="KW-0030">Aminoacyl-tRNA synthetase</keyword>
<reference evidence="12 13" key="1">
    <citation type="journal article" date="2015" name="Nature">
        <title>rRNA introns, odd ribosomes, and small enigmatic genomes across a large radiation of phyla.</title>
        <authorList>
            <person name="Brown C.T."/>
            <person name="Hug L.A."/>
            <person name="Thomas B.C."/>
            <person name="Sharon I."/>
            <person name="Castelle C.J."/>
            <person name="Singh A."/>
            <person name="Wilkins M.J."/>
            <person name="Williams K.H."/>
            <person name="Banfield J.F."/>
        </authorList>
    </citation>
    <scope>NUCLEOTIDE SEQUENCE [LARGE SCALE GENOMIC DNA]</scope>
</reference>
<dbReference type="InterPro" id="IPR014729">
    <property type="entry name" value="Rossmann-like_a/b/a_fold"/>
</dbReference>
<evidence type="ECO:0000256" key="5">
    <source>
        <dbReference type="ARBA" id="ARBA00022833"/>
    </source>
</evidence>
<dbReference type="SUPFAM" id="SSF52374">
    <property type="entry name" value="Nucleotidylyl transferase"/>
    <property type="match status" value="1"/>
</dbReference>
<gene>
    <name evidence="9" type="primary">cysS</name>
    <name evidence="12" type="ORF">UT64_C0034G0013</name>
</gene>
<dbReference type="Pfam" id="PF01406">
    <property type="entry name" value="tRNA-synt_1e"/>
    <property type="match status" value="1"/>
</dbReference>
<dbReference type="InterPro" id="IPR009080">
    <property type="entry name" value="tRNAsynth_Ia_anticodon-bd"/>
</dbReference>
<dbReference type="InterPro" id="IPR015803">
    <property type="entry name" value="Cys-tRNA-ligase"/>
</dbReference>
<evidence type="ECO:0000313" key="12">
    <source>
        <dbReference type="EMBL" id="KKR32457.1"/>
    </source>
</evidence>
<dbReference type="Gene3D" id="1.20.120.1910">
    <property type="entry name" value="Cysteine-tRNA ligase, C-terminal anti-codon recognition domain"/>
    <property type="match status" value="1"/>
</dbReference>
<proteinExistence type="inferred from homology"/>
<evidence type="ECO:0000256" key="6">
    <source>
        <dbReference type="ARBA" id="ARBA00022840"/>
    </source>
</evidence>
<evidence type="ECO:0000256" key="2">
    <source>
        <dbReference type="ARBA" id="ARBA00022598"/>
    </source>
</evidence>
<dbReference type="SUPFAM" id="SSF47323">
    <property type="entry name" value="Anticodon-binding domain of a subclass of class I aminoacyl-tRNA synthetases"/>
    <property type="match status" value="1"/>
</dbReference>
<dbReference type="NCBIfam" id="TIGR00435">
    <property type="entry name" value="cysS"/>
    <property type="match status" value="1"/>
</dbReference>
<dbReference type="PRINTS" id="PR00983">
    <property type="entry name" value="TRNASYNTHCYS"/>
</dbReference>
<evidence type="ECO:0000256" key="8">
    <source>
        <dbReference type="ARBA" id="ARBA00023146"/>
    </source>
</evidence>
<evidence type="ECO:0000256" key="9">
    <source>
        <dbReference type="HAMAP-Rule" id="MF_00041"/>
    </source>
</evidence>
<evidence type="ECO:0000256" key="7">
    <source>
        <dbReference type="ARBA" id="ARBA00022917"/>
    </source>
</evidence>
<evidence type="ECO:0000256" key="3">
    <source>
        <dbReference type="ARBA" id="ARBA00022723"/>
    </source>
</evidence>
<dbReference type="CDD" id="cd00672">
    <property type="entry name" value="CysRS_core"/>
    <property type="match status" value="1"/>
</dbReference>
<comment type="subunit">
    <text evidence="1 9">Monomer.</text>
</comment>
<feature type="binding site" evidence="9">
    <location>
        <position position="269"/>
    </location>
    <ligand>
        <name>Zn(2+)</name>
        <dbReference type="ChEBI" id="CHEBI:29105"/>
    </ligand>
</feature>
<dbReference type="EC" id="6.1.1.16" evidence="9"/>
<evidence type="ECO:0000256" key="1">
    <source>
        <dbReference type="ARBA" id="ARBA00011245"/>
    </source>
</evidence>
<dbReference type="PANTHER" id="PTHR10890">
    <property type="entry name" value="CYSTEINYL-TRNA SYNTHETASE"/>
    <property type="match status" value="1"/>
</dbReference>
<dbReference type="EMBL" id="LBXO01000034">
    <property type="protein sequence ID" value="KKR32457.1"/>
    <property type="molecule type" value="Genomic_DNA"/>
</dbReference>
<name>A0A0G0T3N6_9BACT</name>
<comment type="subcellular location">
    <subcellularLocation>
        <location evidence="9">Cytoplasm</location>
    </subcellularLocation>
</comment>
<feature type="binding site" evidence="9">
    <location>
        <position position="301"/>
    </location>
    <ligand>
        <name>ATP</name>
        <dbReference type="ChEBI" id="CHEBI:30616"/>
    </ligand>
</feature>
<comment type="caution">
    <text evidence="12">The sequence shown here is derived from an EMBL/GenBank/DDBJ whole genome shotgun (WGS) entry which is preliminary data.</text>
</comment>
<keyword evidence="3 9" id="KW-0479">Metal-binding</keyword>
<dbReference type="InterPro" id="IPR056411">
    <property type="entry name" value="CysS_C"/>
</dbReference>
<dbReference type="GO" id="GO:0008270">
    <property type="term" value="F:zinc ion binding"/>
    <property type="evidence" value="ECO:0007669"/>
    <property type="project" value="UniProtKB-UniRule"/>
</dbReference>
<evidence type="ECO:0000259" key="10">
    <source>
        <dbReference type="Pfam" id="PF01406"/>
    </source>
</evidence>
<feature type="short sequence motif" description="'KMSKS' region" evidence="9">
    <location>
        <begin position="298"/>
        <end position="302"/>
    </location>
</feature>
<sequence length="494" mass="57155">MEKLYLYNTLNKRKEEFRPLVDNKVGLYTCGPTVYNYAHIGNLRTYIFEDILKRVLLYNGYKVKHIMNITDVGHLTGDMNMGEDKLELGAKREGKTAWEIAEFYTKAFNEDVSKLNILKPDKQPKATDYIQEQIDLIKKLEKKGYTYKTSDGIYFDTAKFKNYNKLSHLKLDELKEGARVERNLEKKNPTDFALWKFSEPLTPPSLRATSPYKEEDKISRRQMEWESPWGVGFPGWHIECSAMSLKLLGKQLDIHCGGIDHINIHHTNEIAQSEAATGRKFFNYWLHGAFLNIAGGKKMAKSDENFLTLENALVKKGINPLAYRYGALSTHYRKPMEYSEEAIRSAQKGLDKLWKKIMELKEQKAEGKDRKVNAEFKIQFLKVINDDLNTPKALALVQKVLKSDLSPEEKFATVLDFDQVLGLGLDIIKIRVEKSVIFKWDIEGTQPEAARLLKLREKARAEKNWPESDRLREEIEKLGYSVEDTKEGMRIKKI</sequence>
<comment type="catalytic activity">
    <reaction evidence="9">
        <text>tRNA(Cys) + L-cysteine + ATP = L-cysteinyl-tRNA(Cys) + AMP + diphosphate</text>
        <dbReference type="Rhea" id="RHEA:17773"/>
        <dbReference type="Rhea" id="RHEA-COMP:9661"/>
        <dbReference type="Rhea" id="RHEA-COMP:9679"/>
        <dbReference type="ChEBI" id="CHEBI:30616"/>
        <dbReference type="ChEBI" id="CHEBI:33019"/>
        <dbReference type="ChEBI" id="CHEBI:35235"/>
        <dbReference type="ChEBI" id="CHEBI:78442"/>
        <dbReference type="ChEBI" id="CHEBI:78517"/>
        <dbReference type="ChEBI" id="CHEBI:456215"/>
        <dbReference type="EC" id="6.1.1.16"/>
    </reaction>
</comment>
<dbReference type="GO" id="GO:0005829">
    <property type="term" value="C:cytosol"/>
    <property type="evidence" value="ECO:0007669"/>
    <property type="project" value="TreeGrafter"/>
</dbReference>
<dbReference type="GO" id="GO:0004817">
    <property type="term" value="F:cysteine-tRNA ligase activity"/>
    <property type="evidence" value="ECO:0007669"/>
    <property type="project" value="UniProtKB-UniRule"/>
</dbReference>
<dbReference type="GO" id="GO:0006423">
    <property type="term" value="P:cysteinyl-tRNA aminoacylation"/>
    <property type="evidence" value="ECO:0007669"/>
    <property type="project" value="UniProtKB-UniRule"/>
</dbReference>
<dbReference type="PATRIC" id="fig|1618642.3.peg.666"/>
<feature type="domain" description="tRNA synthetases class I catalytic" evidence="10">
    <location>
        <begin position="17"/>
        <end position="347"/>
    </location>
</feature>
<keyword evidence="5 9" id="KW-0862">Zinc</keyword>
<evidence type="ECO:0000313" key="13">
    <source>
        <dbReference type="Proteomes" id="UP000034137"/>
    </source>
</evidence>
<keyword evidence="2 9" id="KW-0436">Ligase</keyword>
<comment type="cofactor">
    <cofactor evidence="9">
        <name>Zn(2+)</name>
        <dbReference type="ChEBI" id="CHEBI:29105"/>
    </cofactor>
    <text evidence="9">Binds 1 zinc ion per subunit.</text>
</comment>
<accession>A0A0G0T3N6</accession>
<dbReference type="Gene3D" id="3.40.50.620">
    <property type="entry name" value="HUPs"/>
    <property type="match status" value="1"/>
</dbReference>
<evidence type="ECO:0000256" key="4">
    <source>
        <dbReference type="ARBA" id="ARBA00022741"/>
    </source>
</evidence>
<dbReference type="InterPro" id="IPR032678">
    <property type="entry name" value="tRNA-synt_1_cat_dom"/>
</dbReference>
<dbReference type="Proteomes" id="UP000034137">
    <property type="component" value="Unassembled WGS sequence"/>
</dbReference>
<dbReference type="HAMAP" id="MF_00041">
    <property type="entry name" value="Cys_tRNA_synth"/>
    <property type="match status" value="1"/>
</dbReference>
<dbReference type="AlphaFoldDB" id="A0A0G0T3N6"/>
<keyword evidence="9" id="KW-0963">Cytoplasm</keyword>